<dbReference type="AlphaFoldDB" id="A0A9N8EXV4"/>
<accession>A0A9N8EXV4</accession>
<feature type="region of interest" description="Disordered" evidence="1">
    <location>
        <begin position="1"/>
        <end position="33"/>
    </location>
</feature>
<feature type="compositionally biased region" description="Polar residues" evidence="1">
    <location>
        <begin position="21"/>
        <end position="33"/>
    </location>
</feature>
<keyword evidence="3" id="KW-1185">Reference proteome</keyword>
<dbReference type="PANTHER" id="PTHR22876:SF5">
    <property type="entry name" value="CHROMOSOME 9 OPEN READING FRAME 85"/>
    <property type="match status" value="1"/>
</dbReference>
<gene>
    <name evidence="2" type="ORF">SEMRO_2207_G319080.1</name>
</gene>
<dbReference type="InterPro" id="IPR019351">
    <property type="entry name" value="DUF2039"/>
</dbReference>
<protein>
    <submittedName>
        <fullName evidence="2">Uncharacterized conserved protein (DUF2039)</fullName>
    </submittedName>
</protein>
<feature type="compositionally biased region" description="Basic residues" evidence="1">
    <location>
        <begin position="8"/>
        <end position="18"/>
    </location>
</feature>
<reference evidence="2" key="1">
    <citation type="submission" date="2020-06" db="EMBL/GenBank/DDBJ databases">
        <authorList>
            <consortium name="Plant Systems Biology data submission"/>
        </authorList>
    </citation>
    <scope>NUCLEOTIDE SEQUENCE</scope>
    <source>
        <strain evidence="2">D6</strain>
    </source>
</reference>
<dbReference type="OrthoDB" id="250548at2759"/>
<sequence length="299" mass="34154">MPQSNVPKHLRKKKKGHAPAHQNTFAFQHNPNSTKTSKIMDLPNVHVCRRCHDKIEWRKKYRKYKSRTQPGKCNICQQKRVMAAYHTICGKCSETDKAKKLVKEHLLTNPPKQHQSTNTDHHQDNDDPDREEEENGKNMERIGEEAKEQLEVNAEPANATEEEPEASTASTRKEGRRACCVCVKEFALPDPADEPKEEDPLTSGKKLTLRQRKTLERQKEAAKKKQTTSKKKQDDNTDPANDNQRQDNPFVDSDSDGDFDPLVDSDEDEDDPFLKAVGGKLLTGEAYQKALMEKEQRQA</sequence>
<dbReference type="Pfam" id="PF10217">
    <property type="entry name" value="DUF2039"/>
    <property type="match status" value="1"/>
</dbReference>
<organism evidence="2 3">
    <name type="scientific">Seminavis robusta</name>
    <dbReference type="NCBI Taxonomy" id="568900"/>
    <lineage>
        <taxon>Eukaryota</taxon>
        <taxon>Sar</taxon>
        <taxon>Stramenopiles</taxon>
        <taxon>Ochrophyta</taxon>
        <taxon>Bacillariophyta</taxon>
        <taxon>Bacillariophyceae</taxon>
        <taxon>Bacillariophycidae</taxon>
        <taxon>Naviculales</taxon>
        <taxon>Naviculaceae</taxon>
        <taxon>Seminavis</taxon>
    </lineage>
</organism>
<feature type="compositionally biased region" description="Acidic residues" evidence="1">
    <location>
        <begin position="253"/>
        <end position="271"/>
    </location>
</feature>
<feature type="compositionally biased region" description="Basic and acidic residues" evidence="1">
    <location>
        <begin position="213"/>
        <end position="223"/>
    </location>
</feature>
<proteinExistence type="predicted"/>
<feature type="region of interest" description="Disordered" evidence="1">
    <location>
        <begin position="190"/>
        <end position="275"/>
    </location>
</feature>
<evidence type="ECO:0000313" key="3">
    <source>
        <dbReference type="Proteomes" id="UP001153069"/>
    </source>
</evidence>
<dbReference type="Proteomes" id="UP001153069">
    <property type="component" value="Unassembled WGS sequence"/>
</dbReference>
<feature type="region of interest" description="Disordered" evidence="1">
    <location>
        <begin position="151"/>
        <end position="174"/>
    </location>
</feature>
<name>A0A9N8EXV4_9STRA</name>
<evidence type="ECO:0000256" key="1">
    <source>
        <dbReference type="SAM" id="MobiDB-lite"/>
    </source>
</evidence>
<dbReference type="EMBL" id="CAICTM010002205">
    <property type="protein sequence ID" value="CAB9528360.1"/>
    <property type="molecule type" value="Genomic_DNA"/>
</dbReference>
<dbReference type="PANTHER" id="PTHR22876">
    <property type="entry name" value="ZGC:101016"/>
    <property type="match status" value="1"/>
</dbReference>
<feature type="region of interest" description="Disordered" evidence="1">
    <location>
        <begin position="108"/>
        <end position="137"/>
    </location>
</feature>
<comment type="caution">
    <text evidence="2">The sequence shown here is derived from an EMBL/GenBank/DDBJ whole genome shotgun (WGS) entry which is preliminary data.</text>
</comment>
<evidence type="ECO:0000313" key="2">
    <source>
        <dbReference type="EMBL" id="CAB9528360.1"/>
    </source>
</evidence>